<keyword evidence="4 7" id="KW-0812">Transmembrane</keyword>
<name>A0A1I5V3I9_9RHOB</name>
<evidence type="ECO:0000256" key="1">
    <source>
        <dbReference type="ARBA" id="ARBA00004651"/>
    </source>
</evidence>
<dbReference type="InterPro" id="IPR042094">
    <property type="entry name" value="T2SS_GspF_sf"/>
</dbReference>
<dbReference type="OrthoDB" id="7839162at2"/>
<feature type="domain" description="Type II secretion system protein GspF" evidence="8">
    <location>
        <begin position="26"/>
        <end position="149"/>
    </location>
</feature>
<feature type="transmembrane region" description="Helical" evidence="7">
    <location>
        <begin position="177"/>
        <end position="196"/>
    </location>
</feature>
<feature type="transmembrane region" description="Helical" evidence="7">
    <location>
        <begin position="328"/>
        <end position="351"/>
    </location>
</feature>
<dbReference type="Gene3D" id="1.20.81.30">
    <property type="entry name" value="Type II secretion system (T2SS), domain F"/>
    <property type="match status" value="2"/>
</dbReference>
<feature type="transmembrane region" description="Helical" evidence="7">
    <location>
        <begin position="121"/>
        <end position="143"/>
    </location>
</feature>
<evidence type="ECO:0000256" key="4">
    <source>
        <dbReference type="ARBA" id="ARBA00022692"/>
    </source>
</evidence>
<dbReference type="EMBL" id="FOXA01000026">
    <property type="protein sequence ID" value="SFQ01536.1"/>
    <property type="molecule type" value="Genomic_DNA"/>
</dbReference>
<comment type="subcellular location">
    <subcellularLocation>
        <location evidence="1">Cell membrane</location>
        <topology evidence="1">Multi-pass membrane protein</topology>
    </subcellularLocation>
</comment>
<sequence>MSRMNKLEWFLAKLSFPGQKREILMLISQLTEQGVGVTEALEEIGRVYTQNGRKPREPLALMLREWRAGVAEGRPLSVAMRGWVTKAEELIIAAGEEKNNLVNALSDALDATKANADIRGAILGSLTYPAVLVLVLLAVLYGFSTEMVPTFAAVMDPSLWTGLPATMYTVSGFVESYLFLGLGIIAAFLAAVFLTMSRFRGSARRAVEKLPPYNIYKSIQGASFLLSVSGYVSSGISVENALRRISANATPYMRERTDALIRKMNAGRSLGDAMLDTGHAFPSNKIASLLTVYSEHKNFGANIDRLTKSYIEETVANTRRNMALIQNALLFGVFATVATIAATLFQLQGLIEQAASSGQF</sequence>
<evidence type="ECO:0000256" key="5">
    <source>
        <dbReference type="ARBA" id="ARBA00022989"/>
    </source>
</evidence>
<dbReference type="PANTHER" id="PTHR30012:SF0">
    <property type="entry name" value="TYPE II SECRETION SYSTEM PROTEIN F-RELATED"/>
    <property type="match status" value="1"/>
</dbReference>
<dbReference type="STRING" id="441119.SAMN04488047_12625"/>
<reference evidence="9 10" key="1">
    <citation type="submission" date="2016-10" db="EMBL/GenBank/DDBJ databases">
        <authorList>
            <person name="de Groot N.N."/>
        </authorList>
    </citation>
    <scope>NUCLEOTIDE SEQUENCE [LARGE SCALE GENOMIC DNA]</scope>
    <source>
        <strain evidence="9 10">DSM 19547</strain>
    </source>
</reference>
<keyword evidence="10" id="KW-1185">Reference proteome</keyword>
<protein>
    <submittedName>
        <fullName evidence="9">Type II secretory pathway, component PulF</fullName>
    </submittedName>
</protein>
<evidence type="ECO:0000313" key="10">
    <source>
        <dbReference type="Proteomes" id="UP000199356"/>
    </source>
</evidence>
<dbReference type="Proteomes" id="UP000199356">
    <property type="component" value="Unassembled WGS sequence"/>
</dbReference>
<evidence type="ECO:0000256" key="7">
    <source>
        <dbReference type="SAM" id="Phobius"/>
    </source>
</evidence>
<dbReference type="InterPro" id="IPR018076">
    <property type="entry name" value="T2SS_GspF_dom"/>
</dbReference>
<feature type="domain" description="Type II secretion system protein GspF" evidence="8">
    <location>
        <begin position="224"/>
        <end position="342"/>
    </location>
</feature>
<dbReference type="RefSeq" id="WP_093424982.1">
    <property type="nucleotide sequence ID" value="NZ_FOXA01000026.1"/>
</dbReference>
<organism evidence="9 10">
    <name type="scientific">Tranquillimonas alkanivorans</name>
    <dbReference type="NCBI Taxonomy" id="441119"/>
    <lineage>
        <taxon>Bacteria</taxon>
        <taxon>Pseudomonadati</taxon>
        <taxon>Pseudomonadota</taxon>
        <taxon>Alphaproteobacteria</taxon>
        <taxon>Rhodobacterales</taxon>
        <taxon>Roseobacteraceae</taxon>
        <taxon>Tranquillimonas</taxon>
    </lineage>
</organism>
<evidence type="ECO:0000313" key="9">
    <source>
        <dbReference type="EMBL" id="SFQ01536.1"/>
    </source>
</evidence>
<dbReference type="PANTHER" id="PTHR30012">
    <property type="entry name" value="GENERAL SECRETION PATHWAY PROTEIN"/>
    <property type="match status" value="1"/>
</dbReference>
<evidence type="ECO:0000256" key="3">
    <source>
        <dbReference type="ARBA" id="ARBA00022475"/>
    </source>
</evidence>
<dbReference type="Pfam" id="PF00482">
    <property type="entry name" value="T2SSF"/>
    <property type="match status" value="2"/>
</dbReference>
<gene>
    <name evidence="9" type="ORF">SAMN04488047_12625</name>
</gene>
<comment type="similarity">
    <text evidence="2">Belongs to the GSP F family.</text>
</comment>
<keyword evidence="6 7" id="KW-0472">Membrane</keyword>
<keyword evidence="3" id="KW-1003">Cell membrane</keyword>
<dbReference type="AlphaFoldDB" id="A0A1I5V3I9"/>
<proteinExistence type="inferred from homology"/>
<accession>A0A1I5V3I9</accession>
<keyword evidence="5 7" id="KW-1133">Transmembrane helix</keyword>
<dbReference type="InterPro" id="IPR003004">
    <property type="entry name" value="GspF/PilC"/>
</dbReference>
<evidence type="ECO:0000256" key="2">
    <source>
        <dbReference type="ARBA" id="ARBA00005745"/>
    </source>
</evidence>
<evidence type="ECO:0000259" key="8">
    <source>
        <dbReference type="Pfam" id="PF00482"/>
    </source>
</evidence>
<dbReference type="GO" id="GO:0005886">
    <property type="term" value="C:plasma membrane"/>
    <property type="evidence" value="ECO:0007669"/>
    <property type="project" value="UniProtKB-SubCell"/>
</dbReference>
<evidence type="ECO:0000256" key="6">
    <source>
        <dbReference type="ARBA" id="ARBA00023136"/>
    </source>
</evidence>